<feature type="transmembrane region" description="Helical" evidence="5">
    <location>
        <begin position="688"/>
        <end position="709"/>
    </location>
</feature>
<evidence type="ECO:0000313" key="7">
    <source>
        <dbReference type="EMBL" id="KFI74079.1"/>
    </source>
</evidence>
<proteinExistence type="predicted"/>
<dbReference type="InterPro" id="IPR051328">
    <property type="entry name" value="T7SS_ABC-Transporter"/>
</dbReference>
<keyword evidence="3 5" id="KW-1133">Transmembrane helix</keyword>
<dbReference type="GO" id="GO:0140359">
    <property type="term" value="F:ABC-type transporter activity"/>
    <property type="evidence" value="ECO:0007669"/>
    <property type="project" value="InterPro"/>
</dbReference>
<evidence type="ECO:0000256" key="2">
    <source>
        <dbReference type="ARBA" id="ARBA00022692"/>
    </source>
</evidence>
<organism evidence="7 8">
    <name type="scientific">Bifidobacterium mongoliense DSM 21395</name>
    <dbReference type="NCBI Taxonomy" id="1437603"/>
    <lineage>
        <taxon>Bacteria</taxon>
        <taxon>Bacillati</taxon>
        <taxon>Actinomycetota</taxon>
        <taxon>Actinomycetes</taxon>
        <taxon>Bifidobacteriales</taxon>
        <taxon>Bifidobacteriaceae</taxon>
        <taxon>Bifidobacterium</taxon>
    </lineage>
</organism>
<dbReference type="InterPro" id="IPR017501">
    <property type="entry name" value="Phage_infect_YhgE_C"/>
</dbReference>
<feature type="transmembrane region" description="Helical" evidence="5">
    <location>
        <begin position="570"/>
        <end position="595"/>
    </location>
</feature>
<accession>A0A087BSS9</accession>
<dbReference type="STRING" id="1437603.GCA_000771525_01696"/>
<feature type="transmembrane region" description="Helical" evidence="5">
    <location>
        <begin position="20"/>
        <end position="44"/>
    </location>
</feature>
<dbReference type="EMBL" id="JGZE01000029">
    <property type="protein sequence ID" value="KFI74079.1"/>
    <property type="molecule type" value="Genomic_DNA"/>
</dbReference>
<keyword evidence="8" id="KW-1185">Reference proteome</keyword>
<dbReference type="PANTHER" id="PTHR43077:SF10">
    <property type="entry name" value="TRANSPORT PERMEASE PROTEIN"/>
    <property type="match status" value="1"/>
</dbReference>
<dbReference type="GO" id="GO:0016020">
    <property type="term" value="C:membrane"/>
    <property type="evidence" value="ECO:0007669"/>
    <property type="project" value="UniProtKB-SubCell"/>
</dbReference>
<reference evidence="7 8" key="1">
    <citation type="submission" date="2014-03" db="EMBL/GenBank/DDBJ databases">
        <title>Genomics of Bifidobacteria.</title>
        <authorList>
            <person name="Ventura M."/>
            <person name="Milani C."/>
            <person name="Lugli G.A."/>
        </authorList>
    </citation>
    <scope>NUCLEOTIDE SEQUENCE [LARGE SCALE GENOMIC DNA]</scope>
    <source>
        <strain evidence="7 8">DSM 21395</strain>
    </source>
</reference>
<name>A0A087BSS9_9BIFI</name>
<feature type="transmembrane region" description="Helical" evidence="5">
    <location>
        <begin position="532"/>
        <end position="549"/>
    </location>
</feature>
<dbReference type="AlphaFoldDB" id="A0A087BSS9"/>
<evidence type="ECO:0000256" key="3">
    <source>
        <dbReference type="ARBA" id="ARBA00022989"/>
    </source>
</evidence>
<gene>
    <name evidence="7" type="ORF">BMON_1699</name>
</gene>
<dbReference type="Pfam" id="PF12698">
    <property type="entry name" value="ABC2_membrane_3"/>
    <property type="match status" value="1"/>
</dbReference>
<dbReference type="PANTHER" id="PTHR43077">
    <property type="entry name" value="TRANSPORT PERMEASE YVFS-RELATED"/>
    <property type="match status" value="1"/>
</dbReference>
<dbReference type="InterPro" id="IPR017500">
    <property type="entry name" value="Phage_infect_YhgE_N"/>
</dbReference>
<feature type="transmembrane region" description="Helical" evidence="5">
    <location>
        <begin position="634"/>
        <end position="653"/>
    </location>
</feature>
<dbReference type="eggNOG" id="COG1511">
    <property type="taxonomic scope" value="Bacteria"/>
</dbReference>
<evidence type="ECO:0000256" key="4">
    <source>
        <dbReference type="ARBA" id="ARBA00023136"/>
    </source>
</evidence>
<feature type="domain" description="ABC-2 type transporter transmembrane" evidence="6">
    <location>
        <begin position="475"/>
        <end position="705"/>
    </location>
</feature>
<dbReference type="Gene3D" id="3.40.1710.10">
    <property type="entry name" value="abc type-2 transporter like domain"/>
    <property type="match status" value="1"/>
</dbReference>
<evidence type="ECO:0000256" key="1">
    <source>
        <dbReference type="ARBA" id="ARBA00004141"/>
    </source>
</evidence>
<dbReference type="NCBIfam" id="TIGR03062">
    <property type="entry name" value="pip_yhgE_Cterm"/>
    <property type="match status" value="1"/>
</dbReference>
<dbReference type="InterPro" id="IPR013525">
    <property type="entry name" value="ABC2_TM"/>
</dbReference>
<dbReference type="Proteomes" id="UP000029082">
    <property type="component" value="Unassembled WGS sequence"/>
</dbReference>
<keyword evidence="4 5" id="KW-0472">Membrane</keyword>
<keyword evidence="2 5" id="KW-0812">Transmembrane</keyword>
<dbReference type="NCBIfam" id="TIGR03061">
    <property type="entry name" value="pip_yhgE_Nterm"/>
    <property type="match status" value="1"/>
</dbReference>
<dbReference type="OrthoDB" id="9811483at2"/>
<evidence type="ECO:0000256" key="5">
    <source>
        <dbReference type="SAM" id="Phobius"/>
    </source>
</evidence>
<feature type="transmembrane region" description="Helical" evidence="5">
    <location>
        <begin position="601"/>
        <end position="622"/>
    </location>
</feature>
<dbReference type="RefSeq" id="WP_033512912.1">
    <property type="nucleotide sequence ID" value="NZ_JDUO01000008.1"/>
</dbReference>
<comment type="caution">
    <text evidence="7">The sequence shown here is derived from an EMBL/GenBank/DDBJ whole genome shotgun (WGS) entry which is preliminary data.</text>
</comment>
<evidence type="ECO:0000259" key="6">
    <source>
        <dbReference type="Pfam" id="PF12698"/>
    </source>
</evidence>
<sequence length="730" mass="77909">MRTIWKLFTGDVRRITGNAISVLIVVGLVAIPGLFSWFNIAASWDPFGNTRNLKFAVASVDAGYRSDLVPIKITVGDRIVDKLRANSTLDWTFTSKEQAIDGTKSGAYYAAVIIPKDFSKNMMTFFSHDARHPRLTYYTNEKMNALAPKVTGQGADEVAGQVNTMFAQTLTSTALEIASSLSDRLDTPQAKRMLTAFGTNMDDLARQLSDTAANLGTYRSMIAAAQSLLDGSNQLLDTASGSTGDAGKQLQRSVAGVNDVAGALSASTDTLRQALGENQKGYAAISGTVDTAFSNASTSAGDISAGLRRQSGVVNDQMARYRQIADDLTQLAQRLPEDSPARSVLTAAAGRVTDIVNQRLTPLRDTLTSSAAGIDGGTATLADQRRQIKDLAQQASNSVGGLTNDFDTTIKPQLQSINTGITSATSSLTTMSGKLDGTVAQLKDSGATMSGDLSHIDTLLGSVADQLGAASARISAFRTKLDNALHSGKIADLRKLLAGDPEALATSLAAPVGLRTTAVFPVQNFGAEMTPFYTFIPLWVGSLLMCIALKTSVSRSRRRDLGDPKPYQMFLGRFGVVALISLLQSTFTCAGTLLFLRVHMVHPWLFMLSGWLSALVFILFIYTMVASFGNVGKALGVVILVMQISGSGGAYPLQLVPGFINTISPFLPVTHAVLAARSAIAGIYANDYWTQLGLVLLFVPPLLLVGLVLRKPLLRFNQGFSARVERTHLI</sequence>
<dbReference type="GeneID" id="93094707"/>
<evidence type="ECO:0000313" key="8">
    <source>
        <dbReference type="Proteomes" id="UP000029082"/>
    </source>
</evidence>
<comment type="subcellular location">
    <subcellularLocation>
        <location evidence="1">Membrane</location>
        <topology evidence="1">Multi-pass membrane protein</topology>
    </subcellularLocation>
</comment>
<protein>
    <submittedName>
        <fullName evidence="7">Phage-infection protein-like hypothetical membrane-spanning protein</fullName>
    </submittedName>
</protein>